<evidence type="ECO:0000313" key="2">
    <source>
        <dbReference type="Proteomes" id="UP000184363"/>
    </source>
</evidence>
<dbReference type="Proteomes" id="UP000184363">
    <property type="component" value="Unassembled WGS sequence"/>
</dbReference>
<reference evidence="1 2" key="1">
    <citation type="submission" date="2016-11" db="EMBL/GenBank/DDBJ databases">
        <authorList>
            <person name="Jaros S."/>
            <person name="Januszkiewicz K."/>
            <person name="Wedrychowicz H."/>
        </authorList>
    </citation>
    <scope>NUCLEOTIDE SEQUENCE [LARGE SCALE GENOMIC DNA]</scope>
    <source>
        <strain evidence="1 2">DSM 43832</strain>
    </source>
</reference>
<dbReference type="AlphaFoldDB" id="A0A1M6UKF6"/>
<dbReference type="RefSeq" id="WP_073457631.1">
    <property type="nucleotide sequence ID" value="NZ_FRAP01000010.1"/>
</dbReference>
<accession>A0A1M6UKF6</accession>
<gene>
    <name evidence="1" type="ORF">SAMN05443637_110136</name>
</gene>
<keyword evidence="2" id="KW-1185">Reference proteome</keyword>
<dbReference type="EMBL" id="FRAP01000010">
    <property type="protein sequence ID" value="SHK69656.1"/>
    <property type="molecule type" value="Genomic_DNA"/>
</dbReference>
<proteinExistence type="predicted"/>
<dbReference type="OrthoDB" id="3575438at2"/>
<organism evidence="1 2">
    <name type="scientific">Pseudonocardia thermophila</name>
    <dbReference type="NCBI Taxonomy" id="1848"/>
    <lineage>
        <taxon>Bacteria</taxon>
        <taxon>Bacillati</taxon>
        <taxon>Actinomycetota</taxon>
        <taxon>Actinomycetes</taxon>
        <taxon>Pseudonocardiales</taxon>
        <taxon>Pseudonocardiaceae</taxon>
        <taxon>Pseudonocardia</taxon>
    </lineage>
</organism>
<protein>
    <recommendedName>
        <fullName evidence="3">Sensory transduction regulator</fullName>
    </recommendedName>
</protein>
<name>A0A1M6UKF6_PSETH</name>
<evidence type="ECO:0008006" key="3">
    <source>
        <dbReference type="Google" id="ProtNLM"/>
    </source>
</evidence>
<dbReference type="STRING" id="1848.SAMN05443637_110136"/>
<evidence type="ECO:0000313" key="1">
    <source>
        <dbReference type="EMBL" id="SHK69656.1"/>
    </source>
</evidence>
<sequence>MASWDDLVSFVRLRYEIMRQADGELWFNLPTPGDRTQIVKVLAVTGEDRHPWAQITSPVGYLAELDLATLLRRAGESVVGGVIADGDLVLFRHSIPLDDTALDGFEKPFRLVVDFADRMEAELTGKDVH</sequence>